<dbReference type="CDD" id="cd02508">
    <property type="entry name" value="ADP_Glucose_PP"/>
    <property type="match status" value="1"/>
</dbReference>
<comment type="similarity">
    <text evidence="1 9">Belongs to the bacterial/plant glucose-1-phosphate adenylyltransferase family.</text>
</comment>
<evidence type="ECO:0000256" key="2">
    <source>
        <dbReference type="ARBA" id="ARBA00022600"/>
    </source>
</evidence>
<dbReference type="PROSITE" id="PS00809">
    <property type="entry name" value="ADP_GLC_PYROPHOSPH_2"/>
    <property type="match status" value="1"/>
</dbReference>
<proteinExistence type="inferred from homology"/>
<dbReference type="AlphaFoldDB" id="A0A7Z9BPR1"/>
<dbReference type="Pfam" id="PF25247">
    <property type="entry name" value="LbH_GLGC"/>
    <property type="match status" value="1"/>
</dbReference>
<evidence type="ECO:0000256" key="5">
    <source>
        <dbReference type="ARBA" id="ARBA00022741"/>
    </source>
</evidence>
<sequence>MKRVLAIILGGGAGSRLYPLTKVRAKPAVPIAGKYRLIDIPISNCINSEILKIYVLTQFNSASLNRHIARAYNFSGFDDSFTEVLAAQQTTQNPNWFQGTADAVRQYLWLFKEWDVDQYLILSGDHLYRMDYREFVQRHLDTNADITLSVLPIDEKRASDFGLMKLDNSGRVVSFSEKPKGDALKQMQVDTSMLGLSPEKAKENPYIASMGIYVFNKDVLIKLLDEKPQETDFGKEVIPNASEDFNVQAYLFKDYWEDIGTIEAFYHANIGLTQQPEPSFSFYDEKSPIYTRSRYLPPTKILDCHITESIVAEGCILKECRIDHSVLGLRSRVEAGCVIEETLLMGSDFYQPFSERQSGLQEGEIALGIGSNTVIRKAIVDKNARIGRNVKIINKEDVQEAEREDLGFYIRSGIIVILKNAVICDNTVI</sequence>
<dbReference type="PROSITE" id="PS00808">
    <property type="entry name" value="ADP_GLC_PYROPHOSPH_1"/>
    <property type="match status" value="1"/>
</dbReference>
<keyword evidence="12" id="KW-1185">Reference proteome</keyword>
<dbReference type="Pfam" id="PF00483">
    <property type="entry name" value="NTP_transferase"/>
    <property type="match status" value="1"/>
</dbReference>
<name>A0A7Z9BPR1_9CYAN</name>
<dbReference type="InterPro" id="IPR011831">
    <property type="entry name" value="ADP-Glc_PPase"/>
</dbReference>
<keyword evidence="4 9" id="KW-0548">Nucleotidyltransferase</keyword>
<feature type="site" description="Could play a key role in the communication between the regulatory and the substrate sites" evidence="9">
    <location>
        <position position="58"/>
    </location>
</feature>
<evidence type="ECO:0000313" key="11">
    <source>
        <dbReference type="EMBL" id="VXD17778.1"/>
    </source>
</evidence>
<dbReference type="NCBIfam" id="TIGR02091">
    <property type="entry name" value="glgC"/>
    <property type="match status" value="1"/>
</dbReference>
<comment type="subunit">
    <text evidence="9">Homotetramer.</text>
</comment>
<evidence type="ECO:0000256" key="9">
    <source>
        <dbReference type="HAMAP-Rule" id="MF_00624"/>
    </source>
</evidence>
<keyword evidence="3 9" id="KW-0808">Transferase</keyword>
<feature type="domain" description="Nucleotidyl transferase" evidence="10">
    <location>
        <begin position="6"/>
        <end position="274"/>
    </location>
</feature>
<dbReference type="PANTHER" id="PTHR43523">
    <property type="entry name" value="GLUCOSE-1-PHOSPHATE ADENYLYLTRANSFERASE-RELATED"/>
    <property type="match status" value="1"/>
</dbReference>
<dbReference type="InterPro" id="IPR023049">
    <property type="entry name" value="GlgC_bac"/>
</dbReference>
<keyword evidence="8 9" id="KW-0119">Carbohydrate metabolism</keyword>
<keyword evidence="5 9" id="KW-0547">Nucleotide-binding</keyword>
<dbReference type="InterPro" id="IPR005835">
    <property type="entry name" value="NTP_transferase_dom"/>
</dbReference>
<keyword evidence="7 9" id="KW-0320">Glycogen biosynthesis</keyword>
<feature type="binding site" evidence="9">
    <location>
        <begin position="177"/>
        <end position="178"/>
    </location>
    <ligand>
        <name>alpha-D-glucose 1-phosphate</name>
        <dbReference type="ChEBI" id="CHEBI:58601"/>
    </ligand>
</feature>
<dbReference type="GO" id="GO:0043886">
    <property type="term" value="F:structural constituent of carboxysome shell"/>
    <property type="evidence" value="ECO:0007669"/>
    <property type="project" value="UniProtKB-ARBA"/>
</dbReference>
<organism evidence="11 12">
    <name type="scientific">Planktothrix serta PCC 8927</name>
    <dbReference type="NCBI Taxonomy" id="671068"/>
    <lineage>
        <taxon>Bacteria</taxon>
        <taxon>Bacillati</taxon>
        <taxon>Cyanobacteriota</taxon>
        <taxon>Cyanophyceae</taxon>
        <taxon>Oscillatoriophycideae</taxon>
        <taxon>Oscillatoriales</taxon>
        <taxon>Microcoleaceae</taxon>
        <taxon>Planktothrix</taxon>
    </lineage>
</organism>
<evidence type="ECO:0000256" key="6">
    <source>
        <dbReference type="ARBA" id="ARBA00022840"/>
    </source>
</evidence>
<comment type="caution">
    <text evidence="9">Lacks conserved residue(s) required for the propagation of feature annotation.</text>
</comment>
<dbReference type="InterPro" id="IPR029044">
    <property type="entry name" value="Nucleotide-diphossugar_trans"/>
</dbReference>
<dbReference type="UniPathway" id="UPA00164"/>
<feature type="binding site" evidence="9">
    <location>
        <position position="209"/>
    </location>
    <ligand>
        <name>alpha-D-glucose 1-phosphate</name>
        <dbReference type="ChEBI" id="CHEBI:58601"/>
    </ligand>
</feature>
<dbReference type="GO" id="GO:0031470">
    <property type="term" value="C:carboxysome"/>
    <property type="evidence" value="ECO:0007669"/>
    <property type="project" value="UniProtKB-ARBA"/>
</dbReference>
<gene>
    <name evidence="9 11" type="primary">glgC</name>
    <name evidence="11" type="ORF">PL8927_600105</name>
</gene>
<keyword evidence="2 9" id="KW-0321">Glycogen metabolism</keyword>
<dbReference type="RefSeq" id="WP_083621362.1">
    <property type="nucleotide sequence ID" value="NZ_LR734869.1"/>
</dbReference>
<dbReference type="Proteomes" id="UP000184550">
    <property type="component" value="Unassembled WGS sequence"/>
</dbReference>
<dbReference type="PANTHER" id="PTHR43523:SF12">
    <property type="entry name" value="GLUCOSE-1-PHOSPHATE ADENYLYLTRANSFERASE LARGE SUBUNIT 1, CHLOROPLASTIC-RELATED"/>
    <property type="match status" value="1"/>
</dbReference>
<dbReference type="Gene3D" id="2.160.10.10">
    <property type="entry name" value="Hexapeptide repeat proteins"/>
    <property type="match status" value="1"/>
</dbReference>
<dbReference type="OrthoDB" id="9801810at2"/>
<accession>A0A7Z9BPR1</accession>
<dbReference type="HAMAP" id="MF_00624">
    <property type="entry name" value="GlgC"/>
    <property type="match status" value="1"/>
</dbReference>
<evidence type="ECO:0000259" key="10">
    <source>
        <dbReference type="Pfam" id="PF00483"/>
    </source>
</evidence>
<dbReference type="InterPro" id="IPR011004">
    <property type="entry name" value="Trimer_LpxA-like_sf"/>
</dbReference>
<dbReference type="EMBL" id="CZCU02000136">
    <property type="protein sequence ID" value="VXD17778.1"/>
    <property type="molecule type" value="Genomic_DNA"/>
</dbReference>
<comment type="caution">
    <text evidence="11">The sequence shown here is derived from an EMBL/GenBank/DDBJ whole genome shotgun (WGS) entry which is preliminary data.</text>
</comment>
<evidence type="ECO:0000256" key="8">
    <source>
        <dbReference type="ARBA" id="ARBA00023277"/>
    </source>
</evidence>
<dbReference type="PROSITE" id="PS00810">
    <property type="entry name" value="ADP_GLC_PYROPHOSPH_3"/>
    <property type="match status" value="1"/>
</dbReference>
<evidence type="ECO:0000256" key="4">
    <source>
        <dbReference type="ARBA" id="ARBA00022695"/>
    </source>
</evidence>
<comment type="catalytic activity">
    <reaction evidence="9">
        <text>alpha-D-glucose 1-phosphate + ATP + H(+) = ADP-alpha-D-glucose + diphosphate</text>
        <dbReference type="Rhea" id="RHEA:12120"/>
        <dbReference type="ChEBI" id="CHEBI:15378"/>
        <dbReference type="ChEBI" id="CHEBI:30616"/>
        <dbReference type="ChEBI" id="CHEBI:33019"/>
        <dbReference type="ChEBI" id="CHEBI:57498"/>
        <dbReference type="ChEBI" id="CHEBI:58601"/>
        <dbReference type="EC" id="2.7.7.27"/>
    </reaction>
</comment>
<dbReference type="CDD" id="cd04651">
    <property type="entry name" value="LbH_G1P_AT_C"/>
    <property type="match status" value="1"/>
</dbReference>
<dbReference type="SUPFAM" id="SSF51161">
    <property type="entry name" value="Trimeric LpxA-like enzymes"/>
    <property type="match status" value="1"/>
</dbReference>
<evidence type="ECO:0000313" key="12">
    <source>
        <dbReference type="Proteomes" id="UP000184550"/>
    </source>
</evidence>
<evidence type="ECO:0000256" key="3">
    <source>
        <dbReference type="ARBA" id="ARBA00022679"/>
    </source>
</evidence>
<comment type="pathway">
    <text evidence="9">Glycan biosynthesis; glycogen biosynthesis.</text>
</comment>
<feature type="binding site" evidence="9">
    <location>
        <position position="162"/>
    </location>
    <ligand>
        <name>alpha-D-glucose 1-phosphate</name>
        <dbReference type="ChEBI" id="CHEBI:58601"/>
    </ligand>
</feature>
<reference evidence="11" key="1">
    <citation type="submission" date="2019-10" db="EMBL/GenBank/DDBJ databases">
        <authorList>
            <consortium name="Genoscope - CEA"/>
            <person name="William W."/>
        </authorList>
    </citation>
    <scope>NUCLEOTIDE SEQUENCE [LARGE SCALE GENOMIC DNA]</scope>
    <source>
        <strain evidence="11">BBR_PRJEB10992</strain>
    </source>
</reference>
<comment type="function">
    <text evidence="9">Involved in the biosynthesis of ADP-glucose, a building block required for the elongation reactions to produce glycogen. Catalyzes the reaction between ATP and alpha-D-glucose 1-phosphate (G1P) to produce pyrophosphate and ADP-Glc.</text>
</comment>
<dbReference type="GO" id="GO:0005524">
    <property type="term" value="F:ATP binding"/>
    <property type="evidence" value="ECO:0007669"/>
    <property type="project" value="UniProtKB-KW"/>
</dbReference>
<dbReference type="NCBIfam" id="NF002772">
    <property type="entry name" value="PRK02862.1"/>
    <property type="match status" value="1"/>
</dbReference>
<feature type="site" description="Could play a key role in the communication between the regulatory and the substrate sites" evidence="9">
    <location>
        <position position="96"/>
    </location>
</feature>
<dbReference type="GO" id="GO:0008878">
    <property type="term" value="F:glucose-1-phosphate adenylyltransferase activity"/>
    <property type="evidence" value="ECO:0007669"/>
    <property type="project" value="UniProtKB-UniRule"/>
</dbReference>
<dbReference type="InterPro" id="IPR005836">
    <property type="entry name" value="ADP_Glu_pyroP_CS"/>
</dbReference>
<evidence type="ECO:0000256" key="1">
    <source>
        <dbReference type="ARBA" id="ARBA00010443"/>
    </source>
</evidence>
<dbReference type="SUPFAM" id="SSF53448">
    <property type="entry name" value="Nucleotide-diphospho-sugar transferases"/>
    <property type="match status" value="1"/>
</dbReference>
<keyword evidence="6 9" id="KW-0067">ATP-binding</keyword>
<dbReference type="EC" id="2.7.7.27" evidence="9"/>
<protein>
    <recommendedName>
        <fullName evidence="9">Glucose-1-phosphate adenylyltransferase</fullName>
        <ecNumber evidence="9">2.7.7.27</ecNumber>
    </recommendedName>
    <alternativeName>
        <fullName evidence="9">ADP-glucose pyrophosphorylase</fullName>
        <shortName evidence="9">ADPGlc PPase</shortName>
    </alternativeName>
    <alternativeName>
        <fullName evidence="9">ADP-glucose synthase</fullName>
    </alternativeName>
</protein>
<dbReference type="Gene3D" id="3.90.550.10">
    <property type="entry name" value="Spore Coat Polysaccharide Biosynthesis Protein SpsA, Chain A"/>
    <property type="match status" value="1"/>
</dbReference>
<evidence type="ECO:0000256" key="7">
    <source>
        <dbReference type="ARBA" id="ARBA00023056"/>
    </source>
</evidence>
<dbReference type="GO" id="GO:0005978">
    <property type="term" value="P:glycogen biosynthetic process"/>
    <property type="evidence" value="ECO:0007669"/>
    <property type="project" value="UniProtKB-UniRule"/>
</dbReference>